<evidence type="ECO:0000256" key="1">
    <source>
        <dbReference type="ARBA" id="ARBA00006586"/>
    </source>
</evidence>
<evidence type="ECO:0000256" key="4">
    <source>
        <dbReference type="PIRSR" id="PIRSR001227-1"/>
    </source>
</evidence>
<evidence type="ECO:0000256" key="3">
    <source>
        <dbReference type="ARBA" id="ARBA00023145"/>
    </source>
</evidence>
<dbReference type="GO" id="GO:0016811">
    <property type="term" value="F:hydrolase activity, acting on carbon-nitrogen (but not peptide) bonds, in linear amides"/>
    <property type="evidence" value="ECO:0007669"/>
    <property type="project" value="InterPro"/>
</dbReference>
<dbReference type="Gene3D" id="1.10.439.10">
    <property type="entry name" value="Penicillin Amidohydrolase, domain 1"/>
    <property type="match status" value="1"/>
</dbReference>
<keyword evidence="2" id="KW-0378">Hydrolase</keyword>
<evidence type="ECO:0000313" key="7">
    <source>
        <dbReference type="Proteomes" id="UP001139450"/>
    </source>
</evidence>
<dbReference type="PANTHER" id="PTHR34218:SF4">
    <property type="entry name" value="ACYL-HOMOSERINE LACTONE ACYLASE QUIP"/>
    <property type="match status" value="1"/>
</dbReference>
<comment type="caution">
    <text evidence="6">The sequence shown here is derived from an EMBL/GenBank/DDBJ whole genome shotgun (WGS) entry which is preliminary data.</text>
</comment>
<dbReference type="GO" id="GO:0046872">
    <property type="term" value="F:metal ion binding"/>
    <property type="evidence" value="ECO:0007669"/>
    <property type="project" value="UniProtKB-KW"/>
</dbReference>
<organism evidence="6 7">
    <name type="scientific">Mucilaginibacter straminoryzae</name>
    <dbReference type="NCBI Taxonomy" id="2932774"/>
    <lineage>
        <taxon>Bacteria</taxon>
        <taxon>Pseudomonadati</taxon>
        <taxon>Bacteroidota</taxon>
        <taxon>Sphingobacteriia</taxon>
        <taxon>Sphingobacteriales</taxon>
        <taxon>Sphingobacteriaceae</taxon>
        <taxon>Mucilaginibacter</taxon>
    </lineage>
</organism>
<sequence>MKAIKALLSIVFTLALIWALQHKFGSLPPIGKFLNPCNGFWQNAESKHILKEENLNIEGLQKPVIIRFDENMIPHIFAQNDHDLYLAQGFVTARDRLWQMDIQTRQAAGRLSEIVGPKALEIDRFHRRTGMVYGAENSLRAAMRDPQVKLAMEAYSQGVNSYIHRLTPRDYPIEFKLLDYAPEEFKPINCIYLLKLMAETLAGRTDAVQMTNVLNKFGPAVTRDLFPDYPFREDPIIPAGTKWNFTPLKTPQPSASFLASQSGLPANNKPEGIGSNNWVIAGSKTASGYPILANDPHLNLTYPSIWYQIQLSAPGVNTYGVSIPGAPCIIIGYNERISWGVTNVDADVYDWYQIKFKDNTHQEYWYNNQWNKVKPRLERINVRGQAAVIDTVFYTHHGPVTFEEPEKKPSGKNKPVPVAHALRWLAHDESDELKTFYLLNRGKNYGDYRQALTYYSCPAQNFIFAAADKDIALTPNGKYPLKYRDQGKFILNGADPGDDWHGWIPNDQNPTVKNPARGYLSSANQSSTDPTYPYYLNWQFAPYERAHRINTRLAAMQKATVDSMRNLQTDNYSIFAHDVMAEMLKNIDITKLDENQLEAVKLLEKWDLRYDENSVGASIFDTWWKNFYDMIWQDNFGKPEDNLKLPSRDRTVQLMLQEPQSKWFDNLETPVVETCADLLSQSFAKTVSQLHKKYGKPGTEWEWGNVKETYLNHLANIPGMGVGKYKAGGTSTTVNALIGGHGPSWRMVVQLGPKVKGYGVFPGGESGNPGSYFYDNMFNTWRKGQLNELLFLQSANESSSRIKSTLTLKTK</sequence>
<keyword evidence="5" id="KW-0479">Metal-binding</keyword>
<keyword evidence="5" id="KW-0106">Calcium</keyword>
<reference evidence="6" key="1">
    <citation type="submission" date="2022-04" db="EMBL/GenBank/DDBJ databases">
        <title>Mucilaginibacter sp. RS28 isolated from freshwater.</title>
        <authorList>
            <person name="Ko S.-R."/>
        </authorList>
    </citation>
    <scope>NUCLEOTIDE SEQUENCE</scope>
    <source>
        <strain evidence="6">RS28</strain>
    </source>
</reference>
<feature type="active site" description="Nucleophile" evidence="4">
    <location>
        <position position="275"/>
    </location>
</feature>
<dbReference type="Pfam" id="PF01804">
    <property type="entry name" value="Penicil_amidase"/>
    <property type="match status" value="1"/>
</dbReference>
<evidence type="ECO:0000256" key="2">
    <source>
        <dbReference type="ARBA" id="ARBA00022801"/>
    </source>
</evidence>
<gene>
    <name evidence="6" type="ORF">MUY27_06145</name>
</gene>
<dbReference type="Gene3D" id="1.10.1400.10">
    <property type="match status" value="1"/>
</dbReference>
<proteinExistence type="inferred from homology"/>
<dbReference type="RefSeq" id="WP_245129112.1">
    <property type="nucleotide sequence ID" value="NZ_JALJEJ010000002.1"/>
</dbReference>
<dbReference type="InterPro" id="IPR002692">
    <property type="entry name" value="S45"/>
</dbReference>
<protein>
    <submittedName>
        <fullName evidence="6">Penicillin acylase family protein</fullName>
    </submittedName>
</protein>
<evidence type="ECO:0000313" key="6">
    <source>
        <dbReference type="EMBL" id="MCJ8209281.1"/>
    </source>
</evidence>
<feature type="binding site" evidence="5">
    <location>
        <position position="350"/>
    </location>
    <ligand>
        <name>Ca(2+)</name>
        <dbReference type="ChEBI" id="CHEBI:29108"/>
    </ligand>
</feature>
<evidence type="ECO:0000256" key="5">
    <source>
        <dbReference type="PIRSR" id="PIRSR001227-2"/>
    </source>
</evidence>
<dbReference type="InterPro" id="IPR023343">
    <property type="entry name" value="Penicillin_amidase_dom1"/>
</dbReference>
<feature type="binding site" evidence="5">
    <location>
        <position position="347"/>
    </location>
    <ligand>
        <name>Ca(2+)</name>
        <dbReference type="ChEBI" id="CHEBI:29108"/>
    </ligand>
</feature>
<dbReference type="Gene3D" id="2.30.120.10">
    <property type="match status" value="1"/>
</dbReference>
<dbReference type="GO" id="GO:0017000">
    <property type="term" value="P:antibiotic biosynthetic process"/>
    <property type="evidence" value="ECO:0007669"/>
    <property type="project" value="InterPro"/>
</dbReference>
<dbReference type="InterPro" id="IPR014395">
    <property type="entry name" value="Pen/GL7ACA/AHL_acylase"/>
</dbReference>
<dbReference type="InterPro" id="IPR043146">
    <property type="entry name" value="Penicillin_amidase_N_B-knob"/>
</dbReference>
<name>A0A9X2B8A9_9SPHI</name>
<comment type="similarity">
    <text evidence="1">Belongs to the peptidase S45 family.</text>
</comment>
<dbReference type="PANTHER" id="PTHR34218">
    <property type="entry name" value="PEPTIDASE S45 PENICILLIN AMIDASE"/>
    <property type="match status" value="1"/>
</dbReference>
<dbReference type="InterPro" id="IPR043147">
    <property type="entry name" value="Penicillin_amidase_A-knob"/>
</dbReference>
<dbReference type="AlphaFoldDB" id="A0A9X2B8A9"/>
<dbReference type="SUPFAM" id="SSF56235">
    <property type="entry name" value="N-terminal nucleophile aminohydrolases (Ntn hydrolases)"/>
    <property type="match status" value="1"/>
</dbReference>
<dbReference type="PIRSF" id="PIRSF001227">
    <property type="entry name" value="Pen_acylase"/>
    <property type="match status" value="1"/>
</dbReference>
<dbReference type="Proteomes" id="UP001139450">
    <property type="component" value="Unassembled WGS sequence"/>
</dbReference>
<dbReference type="EMBL" id="JALJEJ010000002">
    <property type="protein sequence ID" value="MCJ8209281.1"/>
    <property type="molecule type" value="Genomic_DNA"/>
</dbReference>
<comment type="cofactor">
    <cofactor evidence="5">
        <name>Ca(2+)</name>
        <dbReference type="ChEBI" id="CHEBI:29108"/>
    </cofactor>
    <text evidence="5">Binds 1 Ca(2+) ion per dimer.</text>
</comment>
<keyword evidence="7" id="KW-1185">Reference proteome</keyword>
<accession>A0A9X2B8A9</accession>
<dbReference type="Gene3D" id="3.60.20.10">
    <property type="entry name" value="Glutamine Phosphoribosylpyrophosphate, subunit 1, domain 1"/>
    <property type="match status" value="1"/>
</dbReference>
<dbReference type="InterPro" id="IPR029055">
    <property type="entry name" value="Ntn_hydrolases_N"/>
</dbReference>
<keyword evidence="3" id="KW-0865">Zymogen</keyword>
<dbReference type="CDD" id="cd03747">
    <property type="entry name" value="Ntn_PGA_like"/>
    <property type="match status" value="1"/>
</dbReference>